<accession>A0ACC1IRV7</accession>
<proteinExistence type="predicted"/>
<keyword evidence="2" id="KW-1185">Reference proteome</keyword>
<dbReference type="Proteomes" id="UP001150581">
    <property type="component" value="Unassembled WGS sequence"/>
</dbReference>
<gene>
    <name evidence="1" type="ORF">LPJ66_001936</name>
</gene>
<evidence type="ECO:0000313" key="2">
    <source>
        <dbReference type="Proteomes" id="UP001150581"/>
    </source>
</evidence>
<sequence length="224" mass="24927">MDADHSRNNQRSGNTRGARNNGTSIGNGNSQNTINDRRNGSTGSSASADSSDINPNDINAPSRSENNRNNRNSIHNIANQNDSANAALWREDLSNLLTPQTVVEQAQVRRRKRNREAARRSRQRQKEREQELVKRQDKLSTQLKSLEQELVEWRIINSAATVVETESTAIRLIDPVDVPDGDGVLVDSINNVYALTMQTLQLIGVLQLQLDEITTELNSMLGSD</sequence>
<organism evidence="1 2">
    <name type="scientific">Kickxella alabastrina</name>
    <dbReference type="NCBI Taxonomy" id="61397"/>
    <lineage>
        <taxon>Eukaryota</taxon>
        <taxon>Fungi</taxon>
        <taxon>Fungi incertae sedis</taxon>
        <taxon>Zoopagomycota</taxon>
        <taxon>Kickxellomycotina</taxon>
        <taxon>Kickxellomycetes</taxon>
        <taxon>Kickxellales</taxon>
        <taxon>Kickxellaceae</taxon>
        <taxon>Kickxella</taxon>
    </lineage>
</organism>
<name>A0ACC1IRV7_9FUNG</name>
<comment type="caution">
    <text evidence="1">The sequence shown here is derived from an EMBL/GenBank/DDBJ whole genome shotgun (WGS) entry which is preliminary data.</text>
</comment>
<protein>
    <submittedName>
        <fullName evidence="1">Uncharacterized protein</fullName>
    </submittedName>
</protein>
<reference evidence="1" key="1">
    <citation type="submission" date="2022-07" db="EMBL/GenBank/DDBJ databases">
        <title>Phylogenomic reconstructions and comparative analyses of Kickxellomycotina fungi.</title>
        <authorList>
            <person name="Reynolds N.K."/>
            <person name="Stajich J.E."/>
            <person name="Barry K."/>
            <person name="Grigoriev I.V."/>
            <person name="Crous P."/>
            <person name="Smith M.E."/>
        </authorList>
    </citation>
    <scope>NUCLEOTIDE SEQUENCE</scope>
    <source>
        <strain evidence="1">Benny 63K</strain>
    </source>
</reference>
<dbReference type="EMBL" id="JANBPG010000131">
    <property type="protein sequence ID" value="KAJ1899720.1"/>
    <property type="molecule type" value="Genomic_DNA"/>
</dbReference>
<evidence type="ECO:0000313" key="1">
    <source>
        <dbReference type="EMBL" id="KAJ1899720.1"/>
    </source>
</evidence>